<dbReference type="InterPro" id="IPR044839">
    <property type="entry name" value="NDR1-like"/>
</dbReference>
<proteinExistence type="predicted"/>
<sequence length="201" mass="22330">MTRKFFHGATQRATHPLVWFAAVICTVVSIAVIIAGIVMFAGYMIIHPRVPFITVTSAHLDNLQNSVAGLLDTEITIIVRAENDNTKAHASFSDTSFILSFEGLNIARLVALPFDVKKNSSVDFHYVVQSSSIPLSPEQMDLIDISLKRDKISFNLKGNLRARWRVGPLGSVKFWGHLNCHLRFHPSNGSYIHSPCSSRAK</sequence>
<dbReference type="Proteomes" id="UP000250321">
    <property type="component" value="Unassembled WGS sequence"/>
</dbReference>
<gene>
    <name evidence="4" type="ORF">Pyn_21590</name>
</gene>
<evidence type="ECO:0000256" key="2">
    <source>
        <dbReference type="ARBA" id="ARBA00023136"/>
    </source>
</evidence>
<dbReference type="OrthoDB" id="1875580at2759"/>
<evidence type="ECO:0000313" key="4">
    <source>
        <dbReference type="EMBL" id="PQP99039.1"/>
    </source>
</evidence>
<evidence type="ECO:0000256" key="3">
    <source>
        <dbReference type="SAM" id="Phobius"/>
    </source>
</evidence>
<feature type="transmembrane region" description="Helical" evidence="3">
    <location>
        <begin position="20"/>
        <end position="46"/>
    </location>
</feature>
<keyword evidence="3" id="KW-0812">Transmembrane</keyword>
<keyword evidence="3" id="KW-1133">Transmembrane helix</keyword>
<dbReference type="GO" id="GO:0005886">
    <property type="term" value="C:plasma membrane"/>
    <property type="evidence" value="ECO:0007669"/>
    <property type="project" value="TreeGrafter"/>
</dbReference>
<dbReference type="PANTHER" id="PTHR31234">
    <property type="entry name" value="LATE EMBRYOGENESIS ABUNDANT (LEA) HYDROXYPROLINE-RICH GLYCOPROTEIN FAMILY"/>
    <property type="match status" value="1"/>
</dbReference>
<accession>A0A314Y177</accession>
<reference evidence="4 5" key="1">
    <citation type="submission" date="2018-02" db="EMBL/GenBank/DDBJ databases">
        <title>Draft genome of wild Prunus yedoensis var. nudiflora.</title>
        <authorList>
            <person name="Baek S."/>
            <person name="Kim J.-H."/>
            <person name="Choi K."/>
            <person name="Kim G.-B."/>
            <person name="Cho A."/>
            <person name="Jang H."/>
            <person name="Shin C.-H."/>
            <person name="Yu H.-J."/>
            <person name="Mun J.-H."/>
        </authorList>
    </citation>
    <scope>NUCLEOTIDE SEQUENCE [LARGE SCALE GENOMIC DNA]</scope>
    <source>
        <strain evidence="5">cv. Jeju island</strain>
        <tissue evidence="4">Leaf</tissue>
    </source>
</reference>
<dbReference type="PANTHER" id="PTHR31234:SF66">
    <property type="entry name" value="LATE EMBRYOGENESIS ABUNDANT PROTEIN"/>
    <property type="match status" value="1"/>
</dbReference>
<keyword evidence="5" id="KW-1185">Reference proteome</keyword>
<dbReference type="STRING" id="2094558.A0A314Y177"/>
<organism evidence="4 5">
    <name type="scientific">Prunus yedoensis var. nudiflora</name>
    <dbReference type="NCBI Taxonomy" id="2094558"/>
    <lineage>
        <taxon>Eukaryota</taxon>
        <taxon>Viridiplantae</taxon>
        <taxon>Streptophyta</taxon>
        <taxon>Embryophyta</taxon>
        <taxon>Tracheophyta</taxon>
        <taxon>Spermatophyta</taxon>
        <taxon>Magnoliopsida</taxon>
        <taxon>eudicotyledons</taxon>
        <taxon>Gunneridae</taxon>
        <taxon>Pentapetalae</taxon>
        <taxon>rosids</taxon>
        <taxon>fabids</taxon>
        <taxon>Rosales</taxon>
        <taxon>Rosaceae</taxon>
        <taxon>Amygdaloideae</taxon>
        <taxon>Amygdaleae</taxon>
        <taxon>Prunus</taxon>
    </lineage>
</organism>
<keyword evidence="2 3" id="KW-0472">Membrane</keyword>
<dbReference type="AlphaFoldDB" id="A0A314Y177"/>
<evidence type="ECO:0000313" key="5">
    <source>
        <dbReference type="Proteomes" id="UP000250321"/>
    </source>
</evidence>
<dbReference type="EMBL" id="PJQY01001848">
    <property type="protein sequence ID" value="PQP99039.1"/>
    <property type="molecule type" value="Genomic_DNA"/>
</dbReference>
<evidence type="ECO:0008006" key="6">
    <source>
        <dbReference type="Google" id="ProtNLM"/>
    </source>
</evidence>
<comment type="subcellular location">
    <subcellularLocation>
        <location evidence="1">Membrane</location>
    </subcellularLocation>
</comment>
<dbReference type="GO" id="GO:0098542">
    <property type="term" value="P:defense response to other organism"/>
    <property type="evidence" value="ECO:0007669"/>
    <property type="project" value="InterPro"/>
</dbReference>
<evidence type="ECO:0000256" key="1">
    <source>
        <dbReference type="ARBA" id="ARBA00004370"/>
    </source>
</evidence>
<comment type="caution">
    <text evidence="4">The sequence shown here is derived from an EMBL/GenBank/DDBJ whole genome shotgun (WGS) entry which is preliminary data.</text>
</comment>
<protein>
    <recommendedName>
        <fullName evidence="6">Late embryogenesis abundant protein LEA-2 subgroup domain-containing protein</fullName>
    </recommendedName>
</protein>
<name>A0A314Y177_PRUYE</name>